<dbReference type="Gramene" id="CDP07085">
    <property type="protein sequence ID" value="CDP07085"/>
    <property type="gene ID" value="GSCOC_T00024199001"/>
</dbReference>
<gene>
    <name evidence="1" type="ORF">GSCOC_T00024199001</name>
</gene>
<sequence length="66" mass="7747">MKNIFQKMAFFHFSRCPFSTIEDHRLTTHRRTNPSSPAAPPAPAKTHFLRVEDSMWLVRCTSTFKH</sequence>
<dbReference type="InParanoid" id="A0A068UET7"/>
<reference evidence="2" key="1">
    <citation type="journal article" date="2014" name="Science">
        <title>The coffee genome provides insight into the convergent evolution of caffeine biosynthesis.</title>
        <authorList>
            <person name="Denoeud F."/>
            <person name="Carretero-Paulet L."/>
            <person name="Dereeper A."/>
            <person name="Droc G."/>
            <person name="Guyot R."/>
            <person name="Pietrella M."/>
            <person name="Zheng C."/>
            <person name="Alberti A."/>
            <person name="Anthony F."/>
            <person name="Aprea G."/>
            <person name="Aury J.M."/>
            <person name="Bento P."/>
            <person name="Bernard M."/>
            <person name="Bocs S."/>
            <person name="Campa C."/>
            <person name="Cenci A."/>
            <person name="Combes M.C."/>
            <person name="Crouzillat D."/>
            <person name="Da Silva C."/>
            <person name="Daddiego L."/>
            <person name="De Bellis F."/>
            <person name="Dussert S."/>
            <person name="Garsmeur O."/>
            <person name="Gayraud T."/>
            <person name="Guignon V."/>
            <person name="Jahn K."/>
            <person name="Jamilloux V."/>
            <person name="Joet T."/>
            <person name="Labadie K."/>
            <person name="Lan T."/>
            <person name="Leclercq J."/>
            <person name="Lepelley M."/>
            <person name="Leroy T."/>
            <person name="Li L.T."/>
            <person name="Librado P."/>
            <person name="Lopez L."/>
            <person name="Munoz A."/>
            <person name="Noel B."/>
            <person name="Pallavicini A."/>
            <person name="Perrotta G."/>
            <person name="Poncet V."/>
            <person name="Pot D."/>
            <person name="Priyono X."/>
            <person name="Rigoreau M."/>
            <person name="Rouard M."/>
            <person name="Rozas J."/>
            <person name="Tranchant-Dubreuil C."/>
            <person name="VanBuren R."/>
            <person name="Zhang Q."/>
            <person name="Andrade A.C."/>
            <person name="Argout X."/>
            <person name="Bertrand B."/>
            <person name="de Kochko A."/>
            <person name="Graziosi G."/>
            <person name="Henry R.J."/>
            <person name="Jayarama X."/>
            <person name="Ming R."/>
            <person name="Nagai C."/>
            <person name="Rounsley S."/>
            <person name="Sankoff D."/>
            <person name="Giuliano G."/>
            <person name="Albert V.A."/>
            <person name="Wincker P."/>
            <person name="Lashermes P."/>
        </authorList>
    </citation>
    <scope>NUCLEOTIDE SEQUENCE [LARGE SCALE GENOMIC DNA]</scope>
    <source>
        <strain evidence="2">cv. DH200-94</strain>
    </source>
</reference>
<protein>
    <submittedName>
        <fullName evidence="1">Uncharacterized protein</fullName>
    </submittedName>
</protein>
<evidence type="ECO:0000313" key="2">
    <source>
        <dbReference type="Proteomes" id="UP000295252"/>
    </source>
</evidence>
<organism evidence="1 2">
    <name type="scientific">Coffea canephora</name>
    <name type="common">Robusta coffee</name>
    <dbReference type="NCBI Taxonomy" id="49390"/>
    <lineage>
        <taxon>Eukaryota</taxon>
        <taxon>Viridiplantae</taxon>
        <taxon>Streptophyta</taxon>
        <taxon>Embryophyta</taxon>
        <taxon>Tracheophyta</taxon>
        <taxon>Spermatophyta</taxon>
        <taxon>Magnoliopsida</taxon>
        <taxon>eudicotyledons</taxon>
        <taxon>Gunneridae</taxon>
        <taxon>Pentapetalae</taxon>
        <taxon>asterids</taxon>
        <taxon>lamiids</taxon>
        <taxon>Gentianales</taxon>
        <taxon>Rubiaceae</taxon>
        <taxon>Ixoroideae</taxon>
        <taxon>Gardenieae complex</taxon>
        <taxon>Bertiereae - Coffeeae clade</taxon>
        <taxon>Coffeeae</taxon>
        <taxon>Coffea</taxon>
    </lineage>
</organism>
<proteinExistence type="predicted"/>
<dbReference type="Proteomes" id="UP000295252">
    <property type="component" value="Chromosome I"/>
</dbReference>
<dbReference type="AlphaFoldDB" id="A0A068UET7"/>
<accession>A0A068UET7</accession>
<name>A0A068UET7_COFCA</name>
<dbReference type="EMBL" id="HG739108">
    <property type="protein sequence ID" value="CDP07085.1"/>
    <property type="molecule type" value="Genomic_DNA"/>
</dbReference>
<evidence type="ECO:0000313" key="1">
    <source>
        <dbReference type="EMBL" id="CDP07085.1"/>
    </source>
</evidence>
<keyword evidence="2" id="KW-1185">Reference proteome</keyword>